<name>I3WBP6_THESW</name>
<accession>I3WBP6</accession>
<keyword evidence="3" id="KW-1185">Reference proteome</keyword>
<evidence type="ECO:0000313" key="3">
    <source>
        <dbReference type="Proteomes" id="UP000006178"/>
    </source>
</evidence>
<keyword evidence="1" id="KW-0812">Transmembrane</keyword>
<dbReference type="Proteomes" id="UP000006178">
    <property type="component" value="Plasmid pMU3262"/>
</dbReference>
<dbReference type="AlphaFoldDB" id="I3WBP6"/>
<evidence type="ECO:0000256" key="1">
    <source>
        <dbReference type="SAM" id="Phobius"/>
    </source>
</evidence>
<sequence length="107" mass="12941">MTNYKILYNFYEDLPIIRIKRFQLNVHQTIFASISFFIFLMIFAVLMLMHINFFLVIPLSLPIPILILVVGNFNLPKYDLTLDRYIILTLKYNKKQKFYPYRKRGVK</sequence>
<feature type="transmembrane region" description="Helical" evidence="1">
    <location>
        <begin position="30"/>
        <end position="49"/>
    </location>
</feature>
<dbReference type="RefSeq" id="WP_014759518.1">
    <property type="nucleotide sequence ID" value="NC_017998.1"/>
</dbReference>
<keyword evidence="2" id="KW-0614">Plasmid</keyword>
<keyword evidence="1" id="KW-1133">Transmembrane helix</keyword>
<dbReference type="KEGG" id="tsh:Tsac_2698"/>
<feature type="transmembrane region" description="Helical" evidence="1">
    <location>
        <begin position="55"/>
        <end position="75"/>
    </location>
</feature>
<proteinExistence type="predicted"/>
<geneLocation type="plasmid" evidence="2 3">
    <name>pMU3262</name>
</geneLocation>
<reference evidence="2 3" key="1">
    <citation type="journal article" date="2014" name="Appl. Environ. Microbiol.">
        <title>Profile of Secreted Hydrolases, Associated Proteins, and SlpA in Thermoanaerobacterium saccharolyticum during the Degradation of Hemicellulose.</title>
        <authorList>
            <person name="Currie D.H."/>
            <person name="Guss A.M."/>
            <person name="Herring C.D."/>
            <person name="Giannone R.J."/>
            <person name="Johnson C.M."/>
            <person name="Lankford P.K."/>
            <person name="Brown S.D."/>
            <person name="Hettich R.L."/>
            <person name="Lynd L.R."/>
        </authorList>
    </citation>
    <scope>NUCLEOTIDE SEQUENCE [LARGE SCALE GENOMIC DNA]</scope>
    <source>
        <strain evidence="3">DSM 8691 / JW/SL-YS485</strain>
    </source>
</reference>
<gene>
    <name evidence="2" type="ordered locus">Tsac_2698</name>
</gene>
<organism evidence="2 3">
    <name type="scientific">Thermoanaerobacterium saccharolyticum (strain DSM 8691 / JW/SL-YS485)</name>
    <dbReference type="NCBI Taxonomy" id="1094508"/>
    <lineage>
        <taxon>Bacteria</taxon>
        <taxon>Bacillati</taxon>
        <taxon>Bacillota</taxon>
        <taxon>Clostridia</taxon>
        <taxon>Thermoanaerobacterales</taxon>
        <taxon>Thermoanaerobacteraceae</taxon>
        <taxon>Thermoanaerobacterium</taxon>
    </lineage>
</organism>
<dbReference type="BioCyc" id="TSAC1094508:GLMA-2745-MONOMER"/>
<keyword evidence="1" id="KW-0472">Membrane</keyword>
<evidence type="ECO:0008006" key="4">
    <source>
        <dbReference type="Google" id="ProtNLM"/>
    </source>
</evidence>
<dbReference type="EMBL" id="CP003185">
    <property type="protein sequence ID" value="AFK94247.1"/>
    <property type="molecule type" value="Genomic_DNA"/>
</dbReference>
<evidence type="ECO:0000313" key="2">
    <source>
        <dbReference type="EMBL" id="AFK94247.1"/>
    </source>
</evidence>
<protein>
    <recommendedName>
        <fullName evidence="4">PrgI family protein</fullName>
    </recommendedName>
</protein>